<keyword evidence="2" id="KW-1185">Reference proteome</keyword>
<dbReference type="Proteomes" id="UP000032180">
    <property type="component" value="Chromosome 4"/>
</dbReference>
<evidence type="ECO:0000313" key="1">
    <source>
        <dbReference type="EnsemblPlants" id="LPERR04G08750.1"/>
    </source>
</evidence>
<evidence type="ECO:0000313" key="2">
    <source>
        <dbReference type="Proteomes" id="UP000032180"/>
    </source>
</evidence>
<reference evidence="2" key="2">
    <citation type="submission" date="2013-12" db="EMBL/GenBank/DDBJ databases">
        <authorList>
            <person name="Yu Y."/>
            <person name="Lee S."/>
            <person name="de Baynast K."/>
            <person name="Wissotski M."/>
            <person name="Liu L."/>
            <person name="Talag J."/>
            <person name="Goicoechea J."/>
            <person name="Angelova A."/>
            <person name="Jetty R."/>
            <person name="Kudrna D."/>
            <person name="Golser W."/>
            <person name="Rivera L."/>
            <person name="Zhang J."/>
            <person name="Wing R."/>
        </authorList>
    </citation>
    <scope>NUCLEOTIDE SEQUENCE</scope>
</reference>
<dbReference type="AlphaFoldDB" id="A0A0D9W4Q7"/>
<reference evidence="1 2" key="1">
    <citation type="submission" date="2012-08" db="EMBL/GenBank/DDBJ databases">
        <title>Oryza genome evolution.</title>
        <authorList>
            <person name="Wing R.A."/>
        </authorList>
    </citation>
    <scope>NUCLEOTIDE SEQUENCE</scope>
</reference>
<sequence>MAYISKRVSPSTCIVFMSAIDCLRFCRQGLRAETGLVFSVFFLHLLPVCLRLLQEHTHVPKSERYADTYSILVEETEVNVGK</sequence>
<dbReference type="Gramene" id="LPERR04G08750.1">
    <property type="protein sequence ID" value="LPERR04G08750.1"/>
    <property type="gene ID" value="LPERR04G08750"/>
</dbReference>
<reference evidence="1" key="3">
    <citation type="submission" date="2015-04" db="UniProtKB">
        <authorList>
            <consortium name="EnsemblPlants"/>
        </authorList>
    </citation>
    <scope>IDENTIFICATION</scope>
</reference>
<organism evidence="1 2">
    <name type="scientific">Leersia perrieri</name>
    <dbReference type="NCBI Taxonomy" id="77586"/>
    <lineage>
        <taxon>Eukaryota</taxon>
        <taxon>Viridiplantae</taxon>
        <taxon>Streptophyta</taxon>
        <taxon>Embryophyta</taxon>
        <taxon>Tracheophyta</taxon>
        <taxon>Spermatophyta</taxon>
        <taxon>Magnoliopsida</taxon>
        <taxon>Liliopsida</taxon>
        <taxon>Poales</taxon>
        <taxon>Poaceae</taxon>
        <taxon>BOP clade</taxon>
        <taxon>Oryzoideae</taxon>
        <taxon>Oryzeae</taxon>
        <taxon>Oryzinae</taxon>
        <taxon>Leersia</taxon>
    </lineage>
</organism>
<accession>A0A0D9W4Q7</accession>
<protein>
    <submittedName>
        <fullName evidence="1">Uncharacterized protein</fullName>
    </submittedName>
</protein>
<dbReference type="HOGENOM" id="CLU_2561592_0_0_1"/>
<name>A0A0D9W4Q7_9ORYZ</name>
<proteinExistence type="predicted"/>
<dbReference type="EnsemblPlants" id="LPERR04G08750.1">
    <property type="protein sequence ID" value="LPERR04G08750.1"/>
    <property type="gene ID" value="LPERR04G08750"/>
</dbReference>